<feature type="transmembrane region" description="Helical" evidence="1">
    <location>
        <begin position="12"/>
        <end position="32"/>
    </location>
</feature>
<evidence type="ECO:0000256" key="1">
    <source>
        <dbReference type="SAM" id="Phobius"/>
    </source>
</evidence>
<keyword evidence="1" id="KW-0812">Transmembrane</keyword>
<protein>
    <submittedName>
        <fullName evidence="2">Uncharacterized protein</fullName>
    </submittedName>
</protein>
<dbReference type="AlphaFoldDB" id="A0A4Z0PNX6"/>
<comment type="caution">
    <text evidence="2">The sequence shown here is derived from an EMBL/GenBank/DDBJ whole genome shotgun (WGS) entry which is preliminary data.</text>
</comment>
<keyword evidence="3" id="KW-1185">Reference proteome</keyword>
<dbReference type="Proteomes" id="UP000297739">
    <property type="component" value="Unassembled WGS sequence"/>
</dbReference>
<keyword evidence="1" id="KW-1133">Transmembrane helix</keyword>
<reference evidence="2 3" key="1">
    <citation type="submission" date="2019-04" db="EMBL/GenBank/DDBJ databases">
        <authorList>
            <person name="Feng G."/>
            <person name="Zhang J."/>
            <person name="Zhu H."/>
        </authorList>
    </citation>
    <scope>NUCLEOTIDE SEQUENCE [LARGE SCALE GENOMIC DNA]</scope>
    <source>
        <strain evidence="2 3">JCM 17223</strain>
    </source>
</reference>
<evidence type="ECO:0000313" key="2">
    <source>
        <dbReference type="EMBL" id="TGE18635.1"/>
    </source>
</evidence>
<organism evidence="2 3">
    <name type="scientific">Hymenobacter elongatus</name>
    <dbReference type="NCBI Taxonomy" id="877208"/>
    <lineage>
        <taxon>Bacteria</taxon>
        <taxon>Pseudomonadati</taxon>
        <taxon>Bacteroidota</taxon>
        <taxon>Cytophagia</taxon>
        <taxon>Cytophagales</taxon>
        <taxon>Hymenobacteraceae</taxon>
        <taxon>Hymenobacter</taxon>
    </lineage>
</organism>
<feature type="transmembrane region" description="Helical" evidence="1">
    <location>
        <begin position="44"/>
        <end position="64"/>
    </location>
</feature>
<dbReference type="EMBL" id="SRLD01000006">
    <property type="protein sequence ID" value="TGE18635.1"/>
    <property type="molecule type" value="Genomic_DNA"/>
</dbReference>
<gene>
    <name evidence="2" type="ORF">E5J99_04840</name>
</gene>
<proteinExistence type="predicted"/>
<keyword evidence="1" id="KW-0472">Membrane</keyword>
<evidence type="ECO:0000313" key="3">
    <source>
        <dbReference type="Proteomes" id="UP000297739"/>
    </source>
</evidence>
<name>A0A4Z0PNX6_9BACT</name>
<sequence length="117" mass="11664">MTGTGFEATSTVKLLALVAVALPIVTVIGPVVDPTGIVALSCPVFTKVTVTAAVVLNLTLAALVKLVPLIVTSVPTGPLPGVKSVMVGVAALVVVTDRVTTLACRFGTASSATTYTS</sequence>
<accession>A0A4Z0PNX6</accession>